<evidence type="ECO:0000313" key="2">
    <source>
        <dbReference type="Proteomes" id="UP001060170"/>
    </source>
</evidence>
<reference evidence="2" key="2">
    <citation type="journal article" date="2018" name="Mol. Plant Microbe Interact.">
        <title>Genome sequence resources for the wheat stripe rust pathogen (Puccinia striiformis f. sp. tritici) and the barley stripe rust pathogen (Puccinia striiformis f. sp. hordei).</title>
        <authorList>
            <person name="Xia C."/>
            <person name="Wang M."/>
            <person name="Yin C."/>
            <person name="Cornejo O.E."/>
            <person name="Hulbert S.H."/>
            <person name="Chen X."/>
        </authorList>
    </citation>
    <scope>NUCLEOTIDE SEQUENCE [LARGE SCALE GENOMIC DNA]</scope>
    <source>
        <strain evidence="2">93-210</strain>
    </source>
</reference>
<protein>
    <submittedName>
        <fullName evidence="1">Uncharacterized protein</fullName>
    </submittedName>
</protein>
<organism evidence="1 2">
    <name type="scientific">Puccinia striiformis f. sp. tritici</name>
    <dbReference type="NCBI Taxonomy" id="168172"/>
    <lineage>
        <taxon>Eukaryota</taxon>
        <taxon>Fungi</taxon>
        <taxon>Dikarya</taxon>
        <taxon>Basidiomycota</taxon>
        <taxon>Pucciniomycotina</taxon>
        <taxon>Pucciniomycetes</taxon>
        <taxon>Pucciniales</taxon>
        <taxon>Pucciniaceae</taxon>
        <taxon>Puccinia</taxon>
    </lineage>
</organism>
<gene>
    <name evidence="1" type="ORF">MJO28_011361</name>
</gene>
<name>A0ACC0E3V7_9BASI</name>
<sequence>MLIPRLVYHLPLSLLCRVYSVHPPLEHCGCGDTLGPSTRHDHSFSIVRGRTCTLPPPTQPLSTSTGRNPEKNLYKFNNPFIMVGAPSKSISHPMFVSGPFELLEKLDPVLPQGSSYGQFGYESTVSYFEAECGEEALVGVNVSGYGSAATALNLDSVYHLSGRFIARLDIEDDQTPYVFFDQELNLHIGHPDTYPDGFVNKVSVKGLGIVVQRDLVDAPCAANSLQQDLHVLIRHTDYDNLRKDKAVFEVMYIIPGNRQHGKTHGLYQPGREVHLSGYISGFNATRRCWVVQILALSVPSGNQTSISPAKPVRTTSSKKQRIQKVGSMMASAASAPVASTSGRQSRDRPPIVTPSAMASEGRPSYESFSVSNTVDAEDGEVTENGTRDADPEDVFGGSTYPKKRTGPQMLADAQKRMKGK</sequence>
<comment type="caution">
    <text evidence="1">The sequence shown here is derived from an EMBL/GenBank/DDBJ whole genome shotgun (WGS) entry which is preliminary data.</text>
</comment>
<keyword evidence="2" id="KW-1185">Reference proteome</keyword>
<proteinExistence type="predicted"/>
<evidence type="ECO:0000313" key="1">
    <source>
        <dbReference type="EMBL" id="KAI7943833.1"/>
    </source>
</evidence>
<dbReference type="EMBL" id="CM045875">
    <property type="protein sequence ID" value="KAI7943833.1"/>
    <property type="molecule type" value="Genomic_DNA"/>
</dbReference>
<reference evidence="1 2" key="3">
    <citation type="journal article" date="2022" name="Microbiol. Spectr.">
        <title>Folding features and dynamics of 3D genome architecture in plant fungal pathogens.</title>
        <authorList>
            <person name="Xia C."/>
        </authorList>
    </citation>
    <scope>NUCLEOTIDE SEQUENCE [LARGE SCALE GENOMIC DNA]</scope>
    <source>
        <strain evidence="1 2">93-210</strain>
    </source>
</reference>
<accession>A0ACC0E3V7</accession>
<dbReference type="Proteomes" id="UP001060170">
    <property type="component" value="Chromosome 11"/>
</dbReference>
<reference evidence="2" key="1">
    <citation type="journal article" date="2018" name="BMC Genomics">
        <title>Genomic insights into host adaptation between the wheat stripe rust pathogen (Puccinia striiformis f. sp. tritici) and the barley stripe rust pathogen (Puccinia striiformis f. sp. hordei).</title>
        <authorList>
            <person name="Xia C."/>
            <person name="Wang M."/>
            <person name="Yin C."/>
            <person name="Cornejo O.E."/>
            <person name="Hulbert S.H."/>
            <person name="Chen X."/>
        </authorList>
    </citation>
    <scope>NUCLEOTIDE SEQUENCE [LARGE SCALE GENOMIC DNA]</scope>
    <source>
        <strain evidence="2">93-210</strain>
    </source>
</reference>